<evidence type="ECO:0000313" key="1">
    <source>
        <dbReference type="EMBL" id="SHH32803.1"/>
    </source>
</evidence>
<dbReference type="RefSeq" id="WP_143165557.1">
    <property type="nucleotide sequence ID" value="NZ_FQXG01000002.1"/>
</dbReference>
<evidence type="ECO:0008006" key="3">
    <source>
        <dbReference type="Google" id="ProtNLM"/>
    </source>
</evidence>
<proteinExistence type="predicted"/>
<protein>
    <recommendedName>
        <fullName evidence="3">DUF4276 family protein</fullName>
    </recommendedName>
</protein>
<reference evidence="2" key="1">
    <citation type="submission" date="2016-11" db="EMBL/GenBank/DDBJ databases">
        <authorList>
            <person name="Varghese N."/>
            <person name="Submissions S."/>
        </authorList>
    </citation>
    <scope>NUCLEOTIDE SEQUENCE [LARGE SCALE GENOMIC DNA]</scope>
    <source>
        <strain evidence="2">DSM 16917</strain>
    </source>
</reference>
<evidence type="ECO:0000313" key="2">
    <source>
        <dbReference type="Proteomes" id="UP000184268"/>
    </source>
</evidence>
<dbReference type="EMBL" id="FQXG01000002">
    <property type="protein sequence ID" value="SHH32803.1"/>
    <property type="molecule type" value="Genomic_DNA"/>
</dbReference>
<organism evidence="1 2">
    <name type="scientific">Ferrimonas marina</name>
    <dbReference type="NCBI Taxonomy" id="299255"/>
    <lineage>
        <taxon>Bacteria</taxon>
        <taxon>Pseudomonadati</taxon>
        <taxon>Pseudomonadota</taxon>
        <taxon>Gammaproteobacteria</taxon>
        <taxon>Alteromonadales</taxon>
        <taxon>Ferrimonadaceae</taxon>
        <taxon>Ferrimonas</taxon>
    </lineage>
</organism>
<gene>
    <name evidence="1" type="ORF">SAMN02745129_1849</name>
</gene>
<dbReference type="Proteomes" id="UP000184268">
    <property type="component" value="Unassembled WGS sequence"/>
</dbReference>
<accession>A0A1M5S4C2</accession>
<keyword evidence="2" id="KW-1185">Reference proteome</keyword>
<dbReference type="OrthoDB" id="5763664at2"/>
<dbReference type="AlphaFoldDB" id="A0A1M5S4C2"/>
<sequence>MYKVFLAVEDEPSKEVALKILDYCREDFVLNHLFPMRGCGDLKKNMVKFNNIANNCFMFVLADSDQQESVFDFQNMSLNWLSHRHNQGLAFCIAVSEVESWILADIDSVKSYFNVANISYDNYVDNIRDPKLELINLSRRSRSKEIVQGMIPIGNAPIGPSYNALLSEFIRNYWDISEAISRSNSLRATIEKINSMNLNGLMKN</sequence>
<name>A0A1M5S4C2_9GAMM</name>